<sequence length="50" mass="5264">MDATFFASLPWFAWIIITGAIVTGVNSIITTARGRSAQAAAATTPKSNEH</sequence>
<organism evidence="2 3">
    <name type="scientific">Lysinibacter cavernae</name>
    <dbReference type="NCBI Taxonomy" id="1640652"/>
    <lineage>
        <taxon>Bacteria</taxon>
        <taxon>Bacillati</taxon>
        <taxon>Actinomycetota</taxon>
        <taxon>Actinomycetes</taxon>
        <taxon>Micrococcales</taxon>
        <taxon>Microbacteriaceae</taxon>
        <taxon>Lysinibacter</taxon>
    </lineage>
</organism>
<dbReference type="RefSeq" id="WP_167150908.1">
    <property type="nucleotide sequence ID" value="NZ_JAAMOX010000002.1"/>
</dbReference>
<keyword evidence="3" id="KW-1185">Reference proteome</keyword>
<evidence type="ECO:0000256" key="1">
    <source>
        <dbReference type="SAM" id="Phobius"/>
    </source>
</evidence>
<dbReference type="Proteomes" id="UP000541033">
    <property type="component" value="Unassembled WGS sequence"/>
</dbReference>
<evidence type="ECO:0000313" key="3">
    <source>
        <dbReference type="Proteomes" id="UP000541033"/>
    </source>
</evidence>
<protein>
    <submittedName>
        <fullName evidence="2">Uncharacterized protein</fullName>
    </submittedName>
</protein>
<dbReference type="AlphaFoldDB" id="A0A7X5R2K8"/>
<evidence type="ECO:0000313" key="2">
    <source>
        <dbReference type="EMBL" id="NIH54528.1"/>
    </source>
</evidence>
<dbReference type="EMBL" id="JAAMOX010000002">
    <property type="protein sequence ID" value="NIH54528.1"/>
    <property type="molecule type" value="Genomic_DNA"/>
</dbReference>
<gene>
    <name evidence="2" type="ORF">FHX76_002424</name>
</gene>
<keyword evidence="1" id="KW-1133">Transmembrane helix</keyword>
<proteinExistence type="predicted"/>
<feature type="transmembrane region" description="Helical" evidence="1">
    <location>
        <begin position="12"/>
        <end position="29"/>
    </location>
</feature>
<keyword evidence="1" id="KW-0472">Membrane</keyword>
<accession>A0A7X5R2K8</accession>
<keyword evidence="1" id="KW-0812">Transmembrane</keyword>
<reference evidence="2 3" key="1">
    <citation type="submission" date="2020-02" db="EMBL/GenBank/DDBJ databases">
        <title>Sequencing the genomes of 1000 actinobacteria strains.</title>
        <authorList>
            <person name="Klenk H.-P."/>
        </authorList>
    </citation>
    <scope>NUCLEOTIDE SEQUENCE [LARGE SCALE GENOMIC DNA]</scope>
    <source>
        <strain evidence="2 3">DSM 27960</strain>
    </source>
</reference>
<name>A0A7X5R2K8_9MICO</name>
<comment type="caution">
    <text evidence="2">The sequence shown here is derived from an EMBL/GenBank/DDBJ whole genome shotgun (WGS) entry which is preliminary data.</text>
</comment>